<gene>
    <name evidence="1" type="ORF">EIP91_000380</name>
</gene>
<comment type="caution">
    <text evidence="1">The sequence shown here is derived from an EMBL/GenBank/DDBJ whole genome shotgun (WGS) entry which is preliminary data.</text>
</comment>
<dbReference type="AlphaFoldDB" id="A0A4R0RWG0"/>
<keyword evidence="2" id="KW-1185">Reference proteome</keyword>
<dbReference type="OrthoDB" id="2752332at2759"/>
<name>A0A4R0RWG0_9APHY</name>
<dbReference type="Proteomes" id="UP000292702">
    <property type="component" value="Unassembled WGS sequence"/>
</dbReference>
<sequence length="228" mass="25173">MSSPSQNLLTAMTAEQDSEFLQWTKSEDVWYEDGNIILTAGGVGYRVFRGILAHQSPIFADMLGIPQPVSAPTYDGCVVVSMPESASEMLYFLQALHDTVRFLRKYCSPRAQDSSTIYAIILVLQLSAKYEVSHLEAVLYTALQDVFPTQADKFHETLALREKLTAGDFFFLANTLCPSGLAFHDAEDLLVPIFLLCAHQDLAQIISSTVSITTLHHRASSSSTSRTS</sequence>
<proteinExistence type="predicted"/>
<evidence type="ECO:0000313" key="2">
    <source>
        <dbReference type="Proteomes" id="UP000292702"/>
    </source>
</evidence>
<evidence type="ECO:0000313" key="1">
    <source>
        <dbReference type="EMBL" id="TCD67204.1"/>
    </source>
</evidence>
<organism evidence="1 2">
    <name type="scientific">Steccherinum ochraceum</name>
    <dbReference type="NCBI Taxonomy" id="92696"/>
    <lineage>
        <taxon>Eukaryota</taxon>
        <taxon>Fungi</taxon>
        <taxon>Dikarya</taxon>
        <taxon>Basidiomycota</taxon>
        <taxon>Agaricomycotina</taxon>
        <taxon>Agaricomycetes</taxon>
        <taxon>Polyporales</taxon>
        <taxon>Steccherinaceae</taxon>
        <taxon>Steccherinum</taxon>
    </lineage>
</organism>
<evidence type="ECO:0008006" key="3">
    <source>
        <dbReference type="Google" id="ProtNLM"/>
    </source>
</evidence>
<protein>
    <recommendedName>
        <fullName evidence="3">BTB domain-containing protein</fullName>
    </recommendedName>
</protein>
<dbReference type="EMBL" id="RWJN01000106">
    <property type="protein sequence ID" value="TCD67204.1"/>
    <property type="molecule type" value="Genomic_DNA"/>
</dbReference>
<reference evidence="1 2" key="1">
    <citation type="submission" date="2018-11" db="EMBL/GenBank/DDBJ databases">
        <title>Genome assembly of Steccherinum ochraceum LE-BIN_3174, the white-rot fungus of the Steccherinaceae family (The Residual Polyporoid clade, Polyporales, Basidiomycota).</title>
        <authorList>
            <person name="Fedorova T.V."/>
            <person name="Glazunova O.A."/>
            <person name="Landesman E.O."/>
            <person name="Moiseenko K.V."/>
            <person name="Psurtseva N.V."/>
            <person name="Savinova O.S."/>
            <person name="Shakhova N.V."/>
            <person name="Tyazhelova T.V."/>
            <person name="Vasina D.V."/>
        </authorList>
    </citation>
    <scope>NUCLEOTIDE SEQUENCE [LARGE SCALE GENOMIC DNA]</scope>
    <source>
        <strain evidence="1 2">LE-BIN_3174</strain>
    </source>
</reference>
<accession>A0A4R0RWG0</accession>
<dbReference type="STRING" id="92696.A0A4R0RWG0"/>